<protein>
    <submittedName>
        <fullName evidence="1">Uncharacterized protein</fullName>
    </submittedName>
</protein>
<dbReference type="EMBL" id="BTPU01000079">
    <property type="protein sequence ID" value="GMQ64749.1"/>
    <property type="molecule type" value="Genomic_DNA"/>
</dbReference>
<accession>A0ACB5UQB8</accession>
<gene>
    <name evidence="1" type="ORF">AN2V17_39870</name>
</gene>
<organism evidence="1 2">
    <name type="scientific">Vallitalea maricola</name>
    <dbReference type="NCBI Taxonomy" id="3074433"/>
    <lineage>
        <taxon>Bacteria</taxon>
        <taxon>Bacillati</taxon>
        <taxon>Bacillota</taxon>
        <taxon>Clostridia</taxon>
        <taxon>Lachnospirales</taxon>
        <taxon>Vallitaleaceae</taxon>
        <taxon>Vallitalea</taxon>
    </lineage>
</organism>
<evidence type="ECO:0000313" key="2">
    <source>
        <dbReference type="Proteomes" id="UP001374599"/>
    </source>
</evidence>
<reference evidence="1" key="1">
    <citation type="submission" date="2023-09" db="EMBL/GenBank/DDBJ databases">
        <title>Vallitalea sediminicola and Vallitalea maricola sp. nov., anaerobic bacteria isolated from marine sediment.</title>
        <authorList>
            <person name="Hirano S."/>
            <person name="Maeda A."/>
            <person name="Terahara T."/>
            <person name="Mori K."/>
            <person name="Hamada M."/>
            <person name="Matsumoto R."/>
            <person name="Kobayashi T."/>
        </authorList>
    </citation>
    <scope>NUCLEOTIDE SEQUENCE</scope>
    <source>
        <strain evidence="1">AN17-2</strain>
    </source>
</reference>
<comment type="caution">
    <text evidence="1">The sequence shown here is derived from an EMBL/GenBank/DDBJ whole genome shotgun (WGS) entry which is preliminary data.</text>
</comment>
<keyword evidence="2" id="KW-1185">Reference proteome</keyword>
<sequence>MSHWIINKLLYMTITSSILIVTIMITKKVLGKKLSVRWNYYVWLLIIIQLLIPMSIKSDLSIYNLLTYDNLDSSTYLNNNYSKPIEIDEINKNSLETDTKSYQQSKQENVLTLRKLIYIIWFIGFIIITIYYLIFNLKLIHKFKRCKCNDLQLEHLFRSCKSVIAPTQNVRLLVSDFINVPSLYGIIRPVIIMPKSILTNKDEKEVRLLLIHELMHLKLRHNVIKGIYLLLTTIYWFNPLIWLGLKKLDEDGELYCDNEVVNFINSDDNIVYGNLIIDLASYDKDFRLPIQAVSFINNKKYIKKRVLNIAYKKSKNHKTRIIGCLITFIMAFTLMTSAKTDTSLLADRIEQETGIILNTEAKNIINILAKDDSGYISTTHTDNDILIKYDYKTNSIKQHTNLFSIRLMDIDGIPKKCVIYIEQLDRLENTNSAKKHYMPLFTEILDSLFNNDEITNFITQKCSIKSSHNTKETIIDNYKINHIMDGKHKFYISWK</sequence>
<proteinExistence type="predicted"/>
<name>A0ACB5UQB8_9FIRM</name>
<dbReference type="Proteomes" id="UP001374599">
    <property type="component" value="Unassembled WGS sequence"/>
</dbReference>
<evidence type="ECO:0000313" key="1">
    <source>
        <dbReference type="EMBL" id="GMQ64749.1"/>
    </source>
</evidence>